<feature type="transmembrane region" description="Helical" evidence="5">
    <location>
        <begin position="107"/>
        <end position="124"/>
    </location>
</feature>
<feature type="transmembrane region" description="Helical" evidence="5">
    <location>
        <begin position="197"/>
        <end position="219"/>
    </location>
</feature>
<dbReference type="EMBL" id="CAJNNW010036705">
    <property type="protein sequence ID" value="CAE8736897.1"/>
    <property type="molecule type" value="Genomic_DNA"/>
</dbReference>
<feature type="non-terminal residue" evidence="6">
    <location>
        <position position="261"/>
    </location>
</feature>
<evidence type="ECO:0000256" key="5">
    <source>
        <dbReference type="SAM" id="Phobius"/>
    </source>
</evidence>
<gene>
    <name evidence="6" type="ORF">PGLA2088_LOCUS48522</name>
</gene>
<organism evidence="6 7">
    <name type="scientific">Polarella glacialis</name>
    <name type="common">Dinoflagellate</name>
    <dbReference type="NCBI Taxonomy" id="89957"/>
    <lineage>
        <taxon>Eukaryota</taxon>
        <taxon>Sar</taxon>
        <taxon>Alveolata</taxon>
        <taxon>Dinophyceae</taxon>
        <taxon>Suessiales</taxon>
        <taxon>Suessiaceae</taxon>
        <taxon>Polarella</taxon>
    </lineage>
</organism>
<name>A0A813LNE9_POLGL</name>
<evidence type="ECO:0000256" key="4">
    <source>
        <dbReference type="ARBA" id="ARBA00023136"/>
    </source>
</evidence>
<dbReference type="AlphaFoldDB" id="A0A813LNE9"/>
<dbReference type="Pfam" id="PF03619">
    <property type="entry name" value="Solute_trans_a"/>
    <property type="match status" value="1"/>
</dbReference>
<keyword evidence="2 5" id="KW-0812">Transmembrane</keyword>
<sequence length="261" mass="29484">YLAQIETCFHVADVYEAWALFQFVKLTLDILRSSLKKISEGDTGADAERREVARGLLVAHKALDSITYTGVVMFLVVCVGQAGWALYRLTFTDPTLNGWESYNNQLSLFKAAGFIASAAAIYNVHIVESEFHCFFVGYSPLLKFVTVKILLSLAFFQAGAFYAIQTFNKTLPNVLQDVSKRIPFVADILQFNDSQFYLFYSSLILYECVLGVLLHWFAWSSSESFYLEHNDVIEGDEEAIAEKTPLVDKTEKTSYSSWLFG</sequence>
<reference evidence="6" key="1">
    <citation type="submission" date="2021-02" db="EMBL/GenBank/DDBJ databases">
        <authorList>
            <person name="Dougan E. K."/>
            <person name="Rhodes N."/>
            <person name="Thang M."/>
            <person name="Chan C."/>
        </authorList>
    </citation>
    <scope>NUCLEOTIDE SEQUENCE</scope>
</reference>
<evidence type="ECO:0000256" key="1">
    <source>
        <dbReference type="ARBA" id="ARBA00004141"/>
    </source>
</evidence>
<dbReference type="InterPro" id="IPR005178">
    <property type="entry name" value="Ostalpha/TMEM184C"/>
</dbReference>
<evidence type="ECO:0000313" key="7">
    <source>
        <dbReference type="Proteomes" id="UP000626109"/>
    </source>
</evidence>
<evidence type="ECO:0000256" key="3">
    <source>
        <dbReference type="ARBA" id="ARBA00022989"/>
    </source>
</evidence>
<proteinExistence type="predicted"/>
<keyword evidence="3 5" id="KW-1133">Transmembrane helix</keyword>
<dbReference type="Proteomes" id="UP000626109">
    <property type="component" value="Unassembled WGS sequence"/>
</dbReference>
<protein>
    <submittedName>
        <fullName evidence="6">Uncharacterized protein</fullName>
    </submittedName>
</protein>
<accession>A0A813LNE9</accession>
<comment type="subcellular location">
    <subcellularLocation>
        <location evidence="1">Membrane</location>
        <topology evidence="1">Multi-pass membrane protein</topology>
    </subcellularLocation>
</comment>
<keyword evidence="4 5" id="KW-0472">Membrane</keyword>
<dbReference type="GO" id="GO:0016020">
    <property type="term" value="C:membrane"/>
    <property type="evidence" value="ECO:0007669"/>
    <property type="project" value="UniProtKB-SubCell"/>
</dbReference>
<evidence type="ECO:0000313" key="6">
    <source>
        <dbReference type="EMBL" id="CAE8736897.1"/>
    </source>
</evidence>
<comment type="caution">
    <text evidence="6">The sequence shown here is derived from an EMBL/GenBank/DDBJ whole genome shotgun (WGS) entry which is preliminary data.</text>
</comment>
<feature type="transmembrane region" description="Helical" evidence="5">
    <location>
        <begin position="66"/>
        <end position="87"/>
    </location>
</feature>
<feature type="transmembrane region" description="Helical" evidence="5">
    <location>
        <begin position="145"/>
        <end position="164"/>
    </location>
</feature>
<evidence type="ECO:0000256" key="2">
    <source>
        <dbReference type="ARBA" id="ARBA00022692"/>
    </source>
</evidence>